<organism evidence="1 2">
    <name type="scientific">Acidiluteibacter ferrifornacis</name>
    <dbReference type="NCBI Taxonomy" id="2692424"/>
    <lineage>
        <taxon>Bacteria</taxon>
        <taxon>Pseudomonadati</taxon>
        <taxon>Bacteroidota</taxon>
        <taxon>Flavobacteriia</taxon>
        <taxon>Flavobacteriales</taxon>
        <taxon>Cryomorphaceae</taxon>
        <taxon>Acidiluteibacter</taxon>
    </lineage>
</organism>
<proteinExistence type="predicted"/>
<name>A0A6N9NGC4_9FLAO</name>
<accession>A0A6N9NGC4</accession>
<dbReference type="RefSeq" id="WP_160631548.1">
    <property type="nucleotide sequence ID" value="NZ_WWNE01000003.1"/>
</dbReference>
<reference evidence="1 2" key="1">
    <citation type="submission" date="2019-12" db="EMBL/GenBank/DDBJ databases">
        <authorList>
            <person name="Zhao J."/>
        </authorList>
    </citation>
    <scope>NUCLEOTIDE SEQUENCE [LARGE SCALE GENOMIC DNA]</scope>
    <source>
        <strain evidence="1 2">S-15</strain>
    </source>
</reference>
<dbReference type="AlphaFoldDB" id="A0A6N9NGC4"/>
<dbReference type="EMBL" id="WWNE01000003">
    <property type="protein sequence ID" value="NBG64933.1"/>
    <property type="molecule type" value="Genomic_DNA"/>
</dbReference>
<sequence>MWLKKNIQKLLYFLLLGLLFMPFIQERLKLIPVTPLCGYFVKTEKIELSVSNFMDGTFQENLETRKKENVGFHDFLIRLNNQRKYSLFNEVNTNDIIKGKEGMWFGFSYIATYFGNDYIGHSKLMDFSHKIKFIQDSLSKRRKLFFPLIIPGKTAVYPELIPDRFYAENKKKTTNYQTLIQLLDSTKTTYLDLKKFILMNKPLFKYPIFPKNGVHWTGNTVAIVTDTLLSFLSTNTGRNLIDMKLSDGEVTSDNYRFTDYDIGESMNIFTHISGDSLHYPMVEYVCNNCEKPRVLGVGDSFLQSFRGFYHTYDSAFHPKSYLWYYNKTVDWPEKFNGKKVLIEYLDLEEEIEKSDVIILEFTDENIRQSGFGFVDQLYDLLKNGKKNYSIKELKKFEKYKTDSTVQHAKSIIPLTEYSLEKQIQLIAISKYNRSKVLNFEEEVQKMMEDIRNNTEWLELVKQQAIERNISLEENIYLNAKWMVENEN</sequence>
<gene>
    <name evidence="1" type="ORF">GQN54_02310</name>
</gene>
<comment type="caution">
    <text evidence="1">The sequence shown here is derived from an EMBL/GenBank/DDBJ whole genome shotgun (WGS) entry which is preliminary data.</text>
</comment>
<evidence type="ECO:0008006" key="3">
    <source>
        <dbReference type="Google" id="ProtNLM"/>
    </source>
</evidence>
<evidence type="ECO:0000313" key="1">
    <source>
        <dbReference type="EMBL" id="NBG64933.1"/>
    </source>
</evidence>
<keyword evidence="2" id="KW-1185">Reference proteome</keyword>
<dbReference type="Proteomes" id="UP000470771">
    <property type="component" value="Unassembled WGS sequence"/>
</dbReference>
<protein>
    <recommendedName>
        <fullName evidence="3">AlgX/AlgJ SGNH hydrolase-like domain-containing protein</fullName>
    </recommendedName>
</protein>
<evidence type="ECO:0000313" key="2">
    <source>
        <dbReference type="Proteomes" id="UP000470771"/>
    </source>
</evidence>